<sequence>MTPPPPPPRRPVCVTGAGGFTGSWLVKLLLSRGYAVHATLPRPRSLLEFLFFLFFPNDPKNAFLKQLENAPENLRLFKADVLDGGSLTAAFAGCEGVFHPATPVPEHKTVDPEKEMLAPAVKGTRNVLEACSAASVQKLVVVSSICAVCFNPSLPRDRLIDETCWSDKKSCKENENWYCLAKTEAEEMALEYSEKNGLHVITVCPGVIFGPLLQTVLLNTSSKVLLYIMKGGPDALSNKFFPIVDVRDVADALLLVYDKAGPSERYICSQEQMDMRDLLDLMKSMYPNYSYTAKVVDVDMTTSVELTSEKLKKLGWKPRKLEETLVDSVESYKKAGFVDDEPCRLPHLYRAPDAQESGMVIIRVLVSDDPRDAFLKQLDIGSGEPAPVQGRRAQRRRSDGGVHRLRGGLPYRHFGAGRRDGHTPPNFNLPKFGITIVLLVDVGNKVELTSEKPTKLGWKPRKLEETLADSVESYKKAGLVDDEPCRLPHVYRMPDTQE</sequence>
<reference evidence="4" key="2">
    <citation type="submission" date="2008-12" db="EMBL/GenBank/DDBJ databases">
        <title>Improved gene annotation of the rice (Oryza sativa) genomes.</title>
        <authorList>
            <person name="Wang J."/>
            <person name="Li R."/>
            <person name="Fan W."/>
            <person name="Huang Q."/>
            <person name="Zhang J."/>
            <person name="Zhou Y."/>
            <person name="Hu Y."/>
            <person name="Zi S."/>
            <person name="Li J."/>
            <person name="Ni P."/>
            <person name="Zheng H."/>
            <person name="Zhang Y."/>
            <person name="Zhao M."/>
            <person name="Hao Q."/>
            <person name="McDermott J."/>
            <person name="Samudrala R."/>
            <person name="Kristiansen K."/>
            <person name="Wong G.K.-S."/>
        </authorList>
    </citation>
    <scope>NUCLEOTIDE SEQUENCE</scope>
</reference>
<dbReference type="SUPFAM" id="SSF51735">
    <property type="entry name" value="NAD(P)-binding Rossmann-fold domains"/>
    <property type="match status" value="1"/>
</dbReference>
<dbReference type="GO" id="GO:0016491">
    <property type="term" value="F:oxidoreductase activity"/>
    <property type="evidence" value="ECO:0007669"/>
    <property type="project" value="UniProtKB-KW"/>
</dbReference>
<gene>
    <name evidence="4" type="ORF">OsJ_29850</name>
</gene>
<dbReference type="FunFam" id="3.40.50.720:FF:000382">
    <property type="entry name" value="NAD(P)-binding Rossmann-fold superfamily protein"/>
    <property type="match status" value="1"/>
</dbReference>
<dbReference type="Pfam" id="PF01370">
    <property type="entry name" value="Epimerase"/>
    <property type="match status" value="1"/>
</dbReference>
<evidence type="ECO:0000313" key="4">
    <source>
        <dbReference type="EMBL" id="EEE69962.1"/>
    </source>
</evidence>
<feature type="domain" description="NAD-dependent epimerase/dehydratase" evidence="3">
    <location>
        <begin position="12"/>
        <end position="264"/>
    </location>
</feature>
<feature type="region of interest" description="Disordered" evidence="2">
    <location>
        <begin position="385"/>
        <end position="404"/>
    </location>
</feature>
<dbReference type="Gene3D" id="3.40.50.720">
    <property type="entry name" value="NAD(P)-binding Rossmann-like Domain"/>
    <property type="match status" value="1"/>
</dbReference>
<proteinExistence type="predicted"/>
<name>B9G4B4_ORYSJ</name>
<dbReference type="EMBL" id="CM000146">
    <property type="protein sequence ID" value="EEE69962.1"/>
    <property type="molecule type" value="Genomic_DNA"/>
</dbReference>
<dbReference type="AlphaFoldDB" id="B9G4B4"/>
<dbReference type="InterPro" id="IPR001509">
    <property type="entry name" value="Epimerase_deHydtase"/>
</dbReference>
<dbReference type="Proteomes" id="UP000007752">
    <property type="component" value="Chromosome 9"/>
</dbReference>
<dbReference type="PANTHER" id="PTHR10366:SF500">
    <property type="entry name" value="OS09G0491852 PROTEIN"/>
    <property type="match status" value="1"/>
</dbReference>
<evidence type="ECO:0000256" key="2">
    <source>
        <dbReference type="SAM" id="MobiDB-lite"/>
    </source>
</evidence>
<dbReference type="InterPro" id="IPR050425">
    <property type="entry name" value="NAD(P)_dehydrat-like"/>
</dbReference>
<protein>
    <recommendedName>
        <fullName evidence="3">NAD-dependent epimerase/dehydratase domain-containing protein</fullName>
    </recommendedName>
</protein>
<dbReference type="InterPro" id="IPR036291">
    <property type="entry name" value="NAD(P)-bd_dom_sf"/>
</dbReference>
<dbReference type="CDD" id="cd08958">
    <property type="entry name" value="FR_SDR_e"/>
    <property type="match status" value="1"/>
</dbReference>
<dbReference type="PANTHER" id="PTHR10366">
    <property type="entry name" value="NAD DEPENDENT EPIMERASE/DEHYDRATASE"/>
    <property type="match status" value="1"/>
</dbReference>
<evidence type="ECO:0000256" key="1">
    <source>
        <dbReference type="ARBA" id="ARBA00023002"/>
    </source>
</evidence>
<evidence type="ECO:0000259" key="3">
    <source>
        <dbReference type="Pfam" id="PF01370"/>
    </source>
</evidence>
<accession>B9G4B4</accession>
<organism evidence="4">
    <name type="scientific">Oryza sativa subsp. japonica</name>
    <name type="common">Rice</name>
    <dbReference type="NCBI Taxonomy" id="39947"/>
    <lineage>
        <taxon>Eukaryota</taxon>
        <taxon>Viridiplantae</taxon>
        <taxon>Streptophyta</taxon>
        <taxon>Embryophyta</taxon>
        <taxon>Tracheophyta</taxon>
        <taxon>Spermatophyta</taxon>
        <taxon>Magnoliopsida</taxon>
        <taxon>Liliopsida</taxon>
        <taxon>Poales</taxon>
        <taxon>Poaceae</taxon>
        <taxon>BOP clade</taxon>
        <taxon>Oryzoideae</taxon>
        <taxon>Oryzeae</taxon>
        <taxon>Oryzinae</taxon>
        <taxon>Oryza</taxon>
        <taxon>Oryza sativa</taxon>
    </lineage>
</organism>
<keyword evidence="1" id="KW-0560">Oxidoreductase</keyword>
<reference evidence="4" key="1">
    <citation type="journal article" date="2005" name="PLoS Biol.">
        <title>The genomes of Oryza sativa: a history of duplications.</title>
        <authorList>
            <person name="Yu J."/>
            <person name="Wang J."/>
            <person name="Lin W."/>
            <person name="Li S."/>
            <person name="Li H."/>
            <person name="Zhou J."/>
            <person name="Ni P."/>
            <person name="Dong W."/>
            <person name="Hu S."/>
            <person name="Zeng C."/>
            <person name="Zhang J."/>
            <person name="Zhang Y."/>
            <person name="Li R."/>
            <person name="Xu Z."/>
            <person name="Li S."/>
            <person name="Li X."/>
            <person name="Zheng H."/>
            <person name="Cong L."/>
            <person name="Lin L."/>
            <person name="Yin J."/>
            <person name="Geng J."/>
            <person name="Li G."/>
            <person name="Shi J."/>
            <person name="Liu J."/>
            <person name="Lv H."/>
            <person name="Li J."/>
            <person name="Wang J."/>
            <person name="Deng Y."/>
            <person name="Ran L."/>
            <person name="Shi X."/>
            <person name="Wang X."/>
            <person name="Wu Q."/>
            <person name="Li C."/>
            <person name="Ren X."/>
            <person name="Wang J."/>
            <person name="Wang X."/>
            <person name="Li D."/>
            <person name="Liu D."/>
            <person name="Zhang X."/>
            <person name="Ji Z."/>
            <person name="Zhao W."/>
            <person name="Sun Y."/>
            <person name="Zhang Z."/>
            <person name="Bao J."/>
            <person name="Han Y."/>
            <person name="Dong L."/>
            <person name="Ji J."/>
            <person name="Chen P."/>
            <person name="Wu S."/>
            <person name="Liu J."/>
            <person name="Xiao Y."/>
            <person name="Bu D."/>
            <person name="Tan J."/>
            <person name="Yang L."/>
            <person name="Ye C."/>
            <person name="Zhang J."/>
            <person name="Xu J."/>
            <person name="Zhou Y."/>
            <person name="Yu Y."/>
            <person name="Zhang B."/>
            <person name="Zhuang S."/>
            <person name="Wei H."/>
            <person name="Liu B."/>
            <person name="Lei M."/>
            <person name="Yu H."/>
            <person name="Li Y."/>
            <person name="Xu H."/>
            <person name="Wei S."/>
            <person name="He X."/>
            <person name="Fang L."/>
            <person name="Zhang Z."/>
            <person name="Zhang Y."/>
            <person name="Huang X."/>
            <person name="Su Z."/>
            <person name="Tong W."/>
            <person name="Li J."/>
            <person name="Tong Z."/>
            <person name="Li S."/>
            <person name="Ye J."/>
            <person name="Wang L."/>
            <person name="Fang L."/>
            <person name="Lei T."/>
            <person name="Chen C."/>
            <person name="Chen H."/>
            <person name="Xu Z."/>
            <person name="Li H."/>
            <person name="Huang H."/>
            <person name="Zhang F."/>
            <person name="Xu H."/>
            <person name="Li N."/>
            <person name="Zhao C."/>
            <person name="Li S."/>
            <person name="Dong L."/>
            <person name="Huang Y."/>
            <person name="Li L."/>
            <person name="Xi Y."/>
            <person name="Qi Q."/>
            <person name="Li W."/>
            <person name="Zhang B."/>
            <person name="Hu W."/>
            <person name="Zhang Y."/>
            <person name="Tian X."/>
            <person name="Jiao Y."/>
            <person name="Liang X."/>
            <person name="Jin J."/>
            <person name="Gao L."/>
            <person name="Zheng W."/>
            <person name="Hao B."/>
            <person name="Liu S."/>
            <person name="Wang W."/>
            <person name="Yuan L."/>
            <person name="Cao M."/>
            <person name="McDermott J."/>
            <person name="Samudrala R."/>
            <person name="Wang J."/>
            <person name="Wong G.K."/>
            <person name="Yang H."/>
        </authorList>
    </citation>
    <scope>NUCLEOTIDE SEQUENCE [LARGE SCALE GENOMIC DNA]</scope>
</reference>